<evidence type="ECO:0000313" key="1">
    <source>
        <dbReference type="Ensembl" id="ENSOARP00020056124.1"/>
    </source>
</evidence>
<gene>
    <name evidence="1" type="primary">GNA13</name>
</gene>
<reference evidence="1" key="1">
    <citation type="submission" date="2020-11" db="EMBL/GenBank/DDBJ databases">
        <authorList>
            <person name="Davenport K.M."/>
            <person name="Bickhart D.M."/>
            <person name="Smith T.P.L."/>
            <person name="Murdoch B.M."/>
            <person name="Rosen B.D."/>
        </authorList>
    </citation>
    <scope>NUCLEOTIDE SEQUENCE [LARGE SCALE GENOMIC DNA]</scope>
    <source>
        <strain evidence="1">OAR_USU_Benz2616</strain>
    </source>
</reference>
<reference evidence="1" key="3">
    <citation type="submission" date="2025-09" db="UniProtKB">
        <authorList>
            <consortium name="Ensembl"/>
        </authorList>
    </citation>
    <scope>IDENTIFICATION</scope>
</reference>
<sequence length="178" mass="20880">MADFLPSRSVLSVCFPGCVLTSGEAEQQRKSKEIDKCLSREKTYVKRLVKILLLGAGESGKSTFLKQMRIIHGQDFDQRAREEFRPTIYSNVIKDLLEEKVQIVSIKDYFLEFEGDPHCLRDVQKFLVECFRSKRRDQQQKPLYHHFTTAINTENIRLVFRDVKDTILHDNLKQLMLQ</sequence>
<name>A0AC11EAW3_SHEEP</name>
<proteinExistence type="predicted"/>
<protein>
    <submittedName>
        <fullName evidence="1">G protein subunit alpha 13</fullName>
    </submittedName>
</protein>
<organism evidence="1">
    <name type="scientific">Ovis aries</name>
    <name type="common">Sheep</name>
    <dbReference type="NCBI Taxonomy" id="9940"/>
    <lineage>
        <taxon>Eukaryota</taxon>
        <taxon>Metazoa</taxon>
        <taxon>Chordata</taxon>
        <taxon>Craniata</taxon>
        <taxon>Vertebrata</taxon>
        <taxon>Euteleostomi</taxon>
        <taxon>Mammalia</taxon>
        <taxon>Eutheria</taxon>
        <taxon>Laurasiatheria</taxon>
        <taxon>Artiodactyla</taxon>
        <taxon>Ruminantia</taxon>
        <taxon>Pecora</taxon>
        <taxon>Bovidae</taxon>
        <taxon>Caprinae</taxon>
        <taxon>Ovis</taxon>
    </lineage>
</organism>
<accession>A0AC11EAW3</accession>
<reference evidence="1" key="2">
    <citation type="submission" date="2025-08" db="UniProtKB">
        <authorList>
            <consortium name="Ensembl"/>
        </authorList>
    </citation>
    <scope>IDENTIFICATION</scope>
</reference>
<dbReference type="Ensembl" id="ENSOART00020062710.1">
    <property type="protein sequence ID" value="ENSOARP00020056124.1"/>
    <property type="gene ID" value="ENSOARG00020036095.1"/>
</dbReference>